<protein>
    <recommendedName>
        <fullName evidence="4">3'-5' exonuclease domain-containing protein</fullName>
    </recommendedName>
</protein>
<dbReference type="Gene3D" id="3.30.420.10">
    <property type="entry name" value="Ribonuclease H-like superfamily/Ribonuclease H"/>
    <property type="match status" value="1"/>
</dbReference>
<evidence type="ECO:0000256" key="1">
    <source>
        <dbReference type="SAM" id="MobiDB-lite"/>
    </source>
</evidence>
<feature type="region of interest" description="Disordered" evidence="1">
    <location>
        <begin position="290"/>
        <end position="360"/>
    </location>
</feature>
<sequence length="360" mass="40071">MRHTRVPTYIEQIPLTISISLPPGESSASLLARLIIAKMTSYAWSAPLPRTVLVDTLQGIDTMMKILNSTSCISRLSTKGVDCSRKGVLSILIIWTVPPEEEDQGDCFIIDILRLGPSAFGNSDSTTGLRSWLGDGQRQKMVFDTRNLADALLWHFGVPLRGIQDLQLWQLATMHPSKRAYNPGLMLSITRCPALSQRSRLLFGQLASEFRAEYLGTPSTAAQYSTMTRPIDDHLTLFCIYDIFFFPDLFAFQQSRCGGLWQERIADATASRLGLIESHDYQPYAPERRISPFCEPQKPPQSPHSAFVTPPGLHRWSVTSPSTDSDASSFWSAPMSTASSETEVEEPSYTPPSKSAEYRA</sequence>
<feature type="compositionally biased region" description="Polar residues" evidence="1">
    <location>
        <begin position="317"/>
        <end position="341"/>
    </location>
</feature>
<dbReference type="InterPro" id="IPR012337">
    <property type="entry name" value="RNaseH-like_sf"/>
</dbReference>
<name>A0A066V213_TILAU</name>
<gene>
    <name evidence="2" type="ORF">K437DRAFT_260366</name>
</gene>
<dbReference type="PANTHER" id="PTHR43040:SF1">
    <property type="entry name" value="RIBONUCLEASE D"/>
    <property type="match status" value="1"/>
</dbReference>
<dbReference type="RefSeq" id="XP_013239801.1">
    <property type="nucleotide sequence ID" value="XM_013384347.1"/>
</dbReference>
<dbReference type="OrthoDB" id="26838at2759"/>
<dbReference type="AlphaFoldDB" id="A0A066V213"/>
<evidence type="ECO:0000313" key="2">
    <source>
        <dbReference type="EMBL" id="KDN35486.1"/>
    </source>
</evidence>
<comment type="caution">
    <text evidence="2">The sequence shown here is derived from an EMBL/GenBank/DDBJ whole genome shotgun (WGS) entry which is preliminary data.</text>
</comment>
<dbReference type="HOGENOM" id="CLU_769831_0_0_1"/>
<dbReference type="GO" id="GO:0003676">
    <property type="term" value="F:nucleic acid binding"/>
    <property type="evidence" value="ECO:0007669"/>
    <property type="project" value="InterPro"/>
</dbReference>
<accession>A0A066V213</accession>
<keyword evidence="3" id="KW-1185">Reference proteome</keyword>
<dbReference type="Proteomes" id="UP000027361">
    <property type="component" value="Unassembled WGS sequence"/>
</dbReference>
<dbReference type="STRING" id="1037660.A0A066V213"/>
<evidence type="ECO:0008006" key="4">
    <source>
        <dbReference type="Google" id="ProtNLM"/>
    </source>
</evidence>
<dbReference type="SUPFAM" id="SSF53098">
    <property type="entry name" value="Ribonuclease H-like"/>
    <property type="match status" value="1"/>
</dbReference>
<dbReference type="EMBL" id="JMSN01000212">
    <property type="protein sequence ID" value="KDN35486.1"/>
    <property type="molecule type" value="Genomic_DNA"/>
</dbReference>
<dbReference type="PANTHER" id="PTHR43040">
    <property type="entry name" value="RIBONUCLEASE D"/>
    <property type="match status" value="1"/>
</dbReference>
<dbReference type="GeneID" id="25265528"/>
<organism evidence="2 3">
    <name type="scientific">Tilletiaria anomala (strain ATCC 24038 / CBS 436.72 / UBC 951)</name>
    <dbReference type="NCBI Taxonomy" id="1037660"/>
    <lineage>
        <taxon>Eukaryota</taxon>
        <taxon>Fungi</taxon>
        <taxon>Dikarya</taxon>
        <taxon>Basidiomycota</taxon>
        <taxon>Ustilaginomycotina</taxon>
        <taxon>Exobasidiomycetes</taxon>
        <taxon>Georgefischeriales</taxon>
        <taxon>Tilletiariaceae</taxon>
        <taxon>Tilletiaria</taxon>
    </lineage>
</organism>
<reference evidence="2 3" key="1">
    <citation type="submission" date="2014-05" db="EMBL/GenBank/DDBJ databases">
        <title>Draft genome sequence of a rare smut relative, Tilletiaria anomala UBC 951.</title>
        <authorList>
            <consortium name="DOE Joint Genome Institute"/>
            <person name="Toome M."/>
            <person name="Kuo A."/>
            <person name="Henrissat B."/>
            <person name="Lipzen A."/>
            <person name="Tritt A."/>
            <person name="Yoshinaga Y."/>
            <person name="Zane M."/>
            <person name="Barry K."/>
            <person name="Grigoriev I.V."/>
            <person name="Spatafora J.W."/>
            <person name="Aimea M.C."/>
        </authorList>
    </citation>
    <scope>NUCLEOTIDE SEQUENCE [LARGE SCALE GENOMIC DNA]</scope>
    <source>
        <strain evidence="2 3">UBC 951</strain>
    </source>
</reference>
<dbReference type="InParanoid" id="A0A066V213"/>
<evidence type="ECO:0000313" key="3">
    <source>
        <dbReference type="Proteomes" id="UP000027361"/>
    </source>
</evidence>
<proteinExistence type="predicted"/>
<dbReference type="InterPro" id="IPR036397">
    <property type="entry name" value="RNaseH_sf"/>
</dbReference>